<accession>A0A7K0HRU8</accession>
<dbReference type="PANTHER" id="PTHR34106:SF5">
    <property type="entry name" value="GLYCOSIDASE"/>
    <property type="match status" value="1"/>
</dbReference>
<comment type="caution">
    <text evidence="4">The sequence shown here is derived from an EMBL/GenBank/DDBJ whole genome shotgun (WGS) entry which is preliminary data.</text>
</comment>
<dbReference type="AlphaFoldDB" id="A0A7K0HRU8"/>
<dbReference type="Gene3D" id="2.115.10.20">
    <property type="entry name" value="Glycosyl hydrolase domain, family 43"/>
    <property type="match status" value="1"/>
</dbReference>
<evidence type="ECO:0000256" key="1">
    <source>
        <dbReference type="ARBA" id="ARBA00022676"/>
    </source>
</evidence>
<comment type="similarity">
    <text evidence="3">Belongs to the glycosyl hydrolase 130 family.</text>
</comment>
<evidence type="ECO:0000313" key="5">
    <source>
        <dbReference type="Proteomes" id="UP000441358"/>
    </source>
</evidence>
<dbReference type="SUPFAM" id="SSF75005">
    <property type="entry name" value="Arabinanase/levansucrase/invertase"/>
    <property type="match status" value="1"/>
</dbReference>
<name>A0A7K0HRU8_PARDI</name>
<gene>
    <name evidence="4" type="ORF">GKD66_21550</name>
</gene>
<dbReference type="Proteomes" id="UP000441358">
    <property type="component" value="Unassembled WGS sequence"/>
</dbReference>
<sequence>VIYHGADHRNRYCLGGLLLSLNEPSKVLARSKDPLMVPEADYEKVGFFGDVIFTNGHVVDGDTITIYYGASDEVICKATASIQAILDSLELY</sequence>
<dbReference type="InterPro" id="IPR007184">
    <property type="entry name" value="Mannoside_phosphorylase"/>
</dbReference>
<evidence type="ECO:0000256" key="2">
    <source>
        <dbReference type="ARBA" id="ARBA00022679"/>
    </source>
</evidence>
<reference evidence="4 5" key="1">
    <citation type="journal article" date="2019" name="Nat. Med.">
        <title>A library of human gut bacterial isolates paired with longitudinal multiomics data enables mechanistic microbiome research.</title>
        <authorList>
            <person name="Poyet M."/>
            <person name="Groussin M."/>
            <person name="Gibbons S.M."/>
            <person name="Avila-Pacheco J."/>
            <person name="Jiang X."/>
            <person name="Kearney S.M."/>
            <person name="Perrotta A.R."/>
            <person name="Berdy B."/>
            <person name="Zhao S."/>
            <person name="Lieberman T.D."/>
            <person name="Swanson P.K."/>
            <person name="Smith M."/>
            <person name="Roesemann S."/>
            <person name="Alexander J.E."/>
            <person name="Rich S.A."/>
            <person name="Livny J."/>
            <person name="Vlamakis H."/>
            <person name="Clish C."/>
            <person name="Bullock K."/>
            <person name="Deik A."/>
            <person name="Scott J."/>
            <person name="Pierce K.A."/>
            <person name="Xavier R.J."/>
            <person name="Alm E.J."/>
        </authorList>
    </citation>
    <scope>NUCLEOTIDE SEQUENCE [LARGE SCALE GENOMIC DNA]</scope>
    <source>
        <strain evidence="4 5">BIOML-A32</strain>
    </source>
</reference>
<dbReference type="InterPro" id="IPR023296">
    <property type="entry name" value="Glyco_hydro_beta-prop_sf"/>
</dbReference>
<keyword evidence="1" id="KW-0328">Glycosyltransferase</keyword>
<dbReference type="EMBL" id="WKMC01000044">
    <property type="protein sequence ID" value="MRZ52750.1"/>
    <property type="molecule type" value="Genomic_DNA"/>
</dbReference>
<evidence type="ECO:0000313" key="4">
    <source>
        <dbReference type="EMBL" id="MRZ52750.1"/>
    </source>
</evidence>
<proteinExistence type="inferred from homology"/>
<organism evidence="4 5">
    <name type="scientific">Parabacteroides distasonis</name>
    <dbReference type="NCBI Taxonomy" id="823"/>
    <lineage>
        <taxon>Bacteria</taxon>
        <taxon>Pseudomonadati</taxon>
        <taxon>Bacteroidota</taxon>
        <taxon>Bacteroidia</taxon>
        <taxon>Bacteroidales</taxon>
        <taxon>Tannerellaceae</taxon>
        <taxon>Parabacteroides</taxon>
    </lineage>
</organism>
<keyword evidence="2" id="KW-0808">Transferase</keyword>
<evidence type="ECO:0008006" key="6">
    <source>
        <dbReference type="Google" id="ProtNLM"/>
    </source>
</evidence>
<dbReference type="GO" id="GO:0016757">
    <property type="term" value="F:glycosyltransferase activity"/>
    <property type="evidence" value="ECO:0007669"/>
    <property type="project" value="UniProtKB-KW"/>
</dbReference>
<protein>
    <recommendedName>
        <fullName evidence="6">Glycosidase</fullName>
    </recommendedName>
</protein>
<dbReference type="PANTHER" id="PTHR34106">
    <property type="entry name" value="GLYCOSIDASE"/>
    <property type="match status" value="1"/>
</dbReference>
<dbReference type="RefSeq" id="WP_154399172.1">
    <property type="nucleotide sequence ID" value="NZ_WKMC01000044.1"/>
</dbReference>
<evidence type="ECO:0000256" key="3">
    <source>
        <dbReference type="ARBA" id="ARBA00024356"/>
    </source>
</evidence>
<dbReference type="Pfam" id="PF04041">
    <property type="entry name" value="Glyco_hydro_130"/>
    <property type="match status" value="1"/>
</dbReference>
<feature type="non-terminal residue" evidence="4">
    <location>
        <position position="1"/>
    </location>
</feature>